<dbReference type="AlphaFoldDB" id="A0A2U2C7P8"/>
<dbReference type="Proteomes" id="UP000244940">
    <property type="component" value="Unassembled WGS sequence"/>
</dbReference>
<dbReference type="Pfam" id="PF13489">
    <property type="entry name" value="Methyltransf_23"/>
    <property type="match status" value="1"/>
</dbReference>
<dbReference type="InterPro" id="IPR029063">
    <property type="entry name" value="SAM-dependent_MTases_sf"/>
</dbReference>
<dbReference type="SUPFAM" id="SSF53335">
    <property type="entry name" value="S-adenosyl-L-methionine-dependent methyltransferases"/>
    <property type="match status" value="1"/>
</dbReference>
<name>A0A2U2C7P8_9RHOB</name>
<gene>
    <name evidence="2" type="ORF">C4N9_13755</name>
</gene>
<feature type="region of interest" description="Disordered" evidence="1">
    <location>
        <begin position="1"/>
        <end position="20"/>
    </location>
</feature>
<sequence length="338" mass="37968">MKDVSGLLERTAQSQGAQPRCPLTGTLMTRGLTVPMDWRRPVTSRERQIWWNADHSFGQIHPRPALDEIPEFYDFPTYYTHDDPNSLDSAEEERRIGALGRLLGSIAYRFERGAEPTVEWWGSVIPRGARNGLEIGCGNGDRMKTFGAHVEATVGIEPDQRAAAVAREKGLEVHAGTAEDLPPAIRARKYDAIVFSHVLEHTMDPILALQNARDLLTDTGILSVEVPNNASTGSRWMGERWRWLDTPRHLNFFTPDSLRACAQSAGLTVRAVLFRGYVRQFMPDWILDEARITAAQQRRAVTQADIDRQVRHSARLLAATAMAAPEKKYDSVRLICTR</sequence>
<dbReference type="EMBL" id="QEYD01000008">
    <property type="protein sequence ID" value="PWE27918.1"/>
    <property type="molecule type" value="Genomic_DNA"/>
</dbReference>
<dbReference type="OrthoDB" id="7537532at2"/>
<comment type="caution">
    <text evidence="2">The sequence shown here is derived from an EMBL/GenBank/DDBJ whole genome shotgun (WGS) entry which is preliminary data.</text>
</comment>
<protein>
    <recommendedName>
        <fullName evidence="4">Class I SAM-dependent methyltransferase</fullName>
    </recommendedName>
</protein>
<accession>A0A2U2C7P8</accession>
<dbReference type="Gene3D" id="3.40.50.150">
    <property type="entry name" value="Vaccinia Virus protein VP39"/>
    <property type="match status" value="1"/>
</dbReference>
<organism evidence="2 3">
    <name type="scientific">Pararhodobacter marinus</name>
    <dbReference type="NCBI Taxonomy" id="2184063"/>
    <lineage>
        <taxon>Bacteria</taxon>
        <taxon>Pseudomonadati</taxon>
        <taxon>Pseudomonadota</taxon>
        <taxon>Alphaproteobacteria</taxon>
        <taxon>Rhodobacterales</taxon>
        <taxon>Paracoccaceae</taxon>
        <taxon>Pararhodobacter</taxon>
    </lineage>
</organism>
<evidence type="ECO:0000313" key="2">
    <source>
        <dbReference type="EMBL" id="PWE27918.1"/>
    </source>
</evidence>
<evidence type="ECO:0008006" key="4">
    <source>
        <dbReference type="Google" id="ProtNLM"/>
    </source>
</evidence>
<evidence type="ECO:0000313" key="3">
    <source>
        <dbReference type="Proteomes" id="UP000244940"/>
    </source>
</evidence>
<reference evidence="2 3" key="1">
    <citation type="submission" date="2018-05" db="EMBL/GenBank/DDBJ databases">
        <title>Pararhodobacter marina sp. nov., isolated from deep-sea water of the Indian Ocean.</title>
        <authorList>
            <person name="Lai Q.Sr."/>
            <person name="Liu X."/>
            <person name="Shao Z."/>
        </authorList>
    </citation>
    <scope>NUCLEOTIDE SEQUENCE [LARGE SCALE GENOMIC DNA]</scope>
    <source>
        <strain evidence="2 3">CIC4N-9</strain>
    </source>
</reference>
<evidence type="ECO:0000256" key="1">
    <source>
        <dbReference type="SAM" id="MobiDB-lite"/>
    </source>
</evidence>
<dbReference type="CDD" id="cd02440">
    <property type="entry name" value="AdoMet_MTases"/>
    <property type="match status" value="1"/>
</dbReference>
<dbReference type="PANTHER" id="PTHR43861">
    <property type="entry name" value="TRANS-ACONITATE 2-METHYLTRANSFERASE-RELATED"/>
    <property type="match status" value="1"/>
</dbReference>
<keyword evidence="3" id="KW-1185">Reference proteome</keyword>
<proteinExistence type="predicted"/>